<sequence length="236" mass="26941">MPTIGVFNLSGTLKQQQKELLARENINIVELEKTEIDKALSLDATVIVDEHQENVSESCVLITKLREKKHMLLWTYGNEISEVNRMIYLQLGVDGNIISDQGQEFFLIVRNALTGRKALLEKDHEYSLRKSPTSDRLELNPDNQSVIVNGGDEIGLTGLEYRALSVLSKQPKKTFKYDELYEKLWGTKRVNGKPRIANIIFHLRSKLENDPVNLSVIKTVRSKGYMFVPPTDKVDR</sequence>
<name>A0A242K526_9ENTE</name>
<evidence type="ECO:0000256" key="1">
    <source>
        <dbReference type="ARBA" id="ARBA00023015"/>
    </source>
</evidence>
<reference evidence="7" key="3">
    <citation type="submission" date="2024-03" db="EMBL/GenBank/DDBJ databases">
        <title>The Genome Sequence of Enterococcus sp. DIV0242b.</title>
        <authorList>
            <consortium name="The Broad Institute Genomics Platform"/>
            <consortium name="The Broad Institute Microbial Omics Core"/>
            <consortium name="The Broad Institute Genomic Center for Infectious Diseases"/>
            <person name="Earl A."/>
            <person name="Manson A."/>
            <person name="Gilmore M."/>
            <person name="Schwartman J."/>
            <person name="Shea T."/>
            <person name="Abouelleil A."/>
            <person name="Cao P."/>
            <person name="Chapman S."/>
            <person name="Cusick C."/>
            <person name="Young S."/>
            <person name="Neafsey D."/>
            <person name="Nusbaum C."/>
            <person name="Birren B."/>
        </authorList>
    </citation>
    <scope>NUCLEOTIDE SEQUENCE</scope>
    <source>
        <strain evidence="7">9E7_DIV0242</strain>
    </source>
</reference>
<dbReference type="EMBL" id="CP147247">
    <property type="protein sequence ID" value="WYJ90336.1"/>
    <property type="molecule type" value="Genomic_DNA"/>
</dbReference>
<dbReference type="EMBL" id="NGMM01000004">
    <property type="protein sequence ID" value="OTP14630.1"/>
    <property type="molecule type" value="Genomic_DNA"/>
</dbReference>
<keyword evidence="3" id="KW-0804">Transcription</keyword>
<dbReference type="SUPFAM" id="SSF46894">
    <property type="entry name" value="C-terminal effector domain of the bipartite response regulators"/>
    <property type="match status" value="1"/>
</dbReference>
<dbReference type="PROSITE" id="PS51755">
    <property type="entry name" value="OMPR_PHOB"/>
    <property type="match status" value="1"/>
</dbReference>
<evidence type="ECO:0000259" key="5">
    <source>
        <dbReference type="PROSITE" id="PS51755"/>
    </source>
</evidence>
<evidence type="ECO:0000256" key="3">
    <source>
        <dbReference type="ARBA" id="ARBA00023163"/>
    </source>
</evidence>
<proteinExistence type="predicted"/>
<keyword evidence="8" id="KW-1185">Reference proteome</keyword>
<dbReference type="CDD" id="cd00383">
    <property type="entry name" value="trans_reg_C"/>
    <property type="match status" value="1"/>
</dbReference>
<dbReference type="SMART" id="SM00862">
    <property type="entry name" value="Trans_reg_C"/>
    <property type="match status" value="1"/>
</dbReference>
<evidence type="ECO:0000313" key="8">
    <source>
        <dbReference type="Proteomes" id="UP000195141"/>
    </source>
</evidence>
<dbReference type="InterPro" id="IPR016032">
    <property type="entry name" value="Sig_transdc_resp-reg_C-effctor"/>
</dbReference>
<dbReference type="GO" id="GO:0003677">
    <property type="term" value="F:DNA binding"/>
    <property type="evidence" value="ECO:0007669"/>
    <property type="project" value="UniProtKB-UniRule"/>
</dbReference>
<dbReference type="InterPro" id="IPR036388">
    <property type="entry name" value="WH-like_DNA-bd_sf"/>
</dbReference>
<evidence type="ECO:0000256" key="4">
    <source>
        <dbReference type="PROSITE-ProRule" id="PRU01091"/>
    </source>
</evidence>
<protein>
    <recommendedName>
        <fullName evidence="5">OmpR/PhoB-type domain-containing protein</fullName>
    </recommendedName>
</protein>
<reference evidence="7" key="2">
    <citation type="submission" date="2017-05" db="EMBL/GenBank/DDBJ databases">
        <authorList>
            <consortium name="The Broad Institute Genomics Platform"/>
            <consortium name="The Broad Institute Genomic Center for Infectious Diseases"/>
            <person name="Earl A."/>
            <person name="Manson A."/>
            <person name="Schwartman J."/>
            <person name="Gilmore M."/>
            <person name="Abouelleil A."/>
            <person name="Cao P."/>
            <person name="Chapman S."/>
            <person name="Cusick C."/>
            <person name="Shea T."/>
            <person name="Young S."/>
            <person name="Neafsey D."/>
            <person name="Nusbaum C."/>
            <person name="Birren B."/>
        </authorList>
    </citation>
    <scope>NUCLEOTIDE SEQUENCE</scope>
    <source>
        <strain evidence="7">9E7_DIV0242</strain>
    </source>
</reference>
<dbReference type="RefSeq" id="WP_086349758.1">
    <property type="nucleotide sequence ID" value="NZ_CP147247.1"/>
</dbReference>
<dbReference type="AlphaFoldDB" id="A0A242K526"/>
<dbReference type="Pfam" id="PF00486">
    <property type="entry name" value="Trans_reg_C"/>
    <property type="match status" value="1"/>
</dbReference>
<dbReference type="InterPro" id="IPR001867">
    <property type="entry name" value="OmpR/PhoB-type_DNA-bd"/>
</dbReference>
<keyword evidence="1" id="KW-0805">Transcription regulation</keyword>
<organism evidence="6">
    <name type="scientific">Candidatus Enterococcus clewellii</name>
    <dbReference type="NCBI Taxonomy" id="1834193"/>
    <lineage>
        <taxon>Bacteria</taxon>
        <taxon>Bacillati</taxon>
        <taxon>Bacillota</taxon>
        <taxon>Bacilli</taxon>
        <taxon>Lactobacillales</taxon>
        <taxon>Enterococcaceae</taxon>
        <taxon>Enterococcus</taxon>
    </lineage>
</organism>
<reference evidence="6" key="1">
    <citation type="submission" date="2017-05" db="EMBL/GenBank/DDBJ databases">
        <title>The Genome Sequence of Enterococcus sp. 9E7_DIV0242.</title>
        <authorList>
            <consortium name="The Broad Institute Genomics Platform"/>
            <consortium name="The Broad Institute Genomic Center for Infectious Diseases"/>
            <person name="Earl A."/>
            <person name="Manson A."/>
            <person name="Schwartman J."/>
            <person name="Gilmore M."/>
            <person name="Abouelleil A."/>
            <person name="Cao P."/>
            <person name="Chapman S."/>
            <person name="Cusick C."/>
            <person name="Shea T."/>
            <person name="Young S."/>
            <person name="Neafsey D."/>
            <person name="Nusbaum C."/>
            <person name="Birren B."/>
        </authorList>
    </citation>
    <scope>NUCLEOTIDE SEQUENCE [LARGE SCALE GENOMIC DNA]</scope>
    <source>
        <strain evidence="6">9E7_DIV0242</strain>
    </source>
</reference>
<accession>A0A242K526</accession>
<dbReference type="GO" id="GO:0000160">
    <property type="term" value="P:phosphorelay signal transduction system"/>
    <property type="evidence" value="ECO:0007669"/>
    <property type="project" value="InterPro"/>
</dbReference>
<dbReference type="GO" id="GO:0006355">
    <property type="term" value="P:regulation of DNA-templated transcription"/>
    <property type="evidence" value="ECO:0007669"/>
    <property type="project" value="InterPro"/>
</dbReference>
<dbReference type="Gene3D" id="1.10.10.10">
    <property type="entry name" value="Winged helix-like DNA-binding domain superfamily/Winged helix DNA-binding domain"/>
    <property type="match status" value="1"/>
</dbReference>
<gene>
    <name evidence="7" type="ORF">A5888_002093</name>
    <name evidence="6" type="ORF">A5888_002731</name>
</gene>
<keyword evidence="2 4" id="KW-0238">DNA-binding</keyword>
<evidence type="ECO:0000256" key="2">
    <source>
        <dbReference type="ARBA" id="ARBA00023125"/>
    </source>
</evidence>
<dbReference type="Proteomes" id="UP000195141">
    <property type="component" value="Chromosome"/>
</dbReference>
<dbReference type="OrthoDB" id="2181430at2"/>
<feature type="DNA-binding region" description="OmpR/PhoB-type" evidence="4">
    <location>
        <begin position="129"/>
        <end position="229"/>
    </location>
</feature>
<evidence type="ECO:0000313" key="7">
    <source>
        <dbReference type="EMBL" id="WYJ90336.1"/>
    </source>
</evidence>
<evidence type="ECO:0000313" key="6">
    <source>
        <dbReference type="EMBL" id="OTP14630.1"/>
    </source>
</evidence>
<feature type="domain" description="OmpR/PhoB-type" evidence="5">
    <location>
        <begin position="129"/>
        <end position="229"/>
    </location>
</feature>